<proteinExistence type="predicted"/>
<dbReference type="PANTHER" id="PTHR12149:SF8">
    <property type="entry name" value="PROTEIN-RIBULOSAMINE 3-KINASE"/>
    <property type="match status" value="1"/>
</dbReference>
<name>F7VR41_SORMK</name>
<feature type="region of interest" description="Disordered" evidence="3">
    <location>
        <begin position="299"/>
        <end position="334"/>
    </location>
</feature>
<dbReference type="InParanoid" id="F7VR41"/>
<accession>F7VR41</accession>
<gene>
    <name evidence="4" type="ORF">SMAC_01539</name>
</gene>
<dbReference type="GO" id="GO:0102193">
    <property type="term" value="F:protein-ribulosamine 3-kinase activity"/>
    <property type="evidence" value="ECO:0007669"/>
    <property type="project" value="UniProtKB-EC"/>
</dbReference>
<dbReference type="EMBL" id="CABT02000004">
    <property type="protein sequence ID" value="CCC07974.1"/>
    <property type="molecule type" value="Genomic_DNA"/>
</dbReference>
<dbReference type="EC" id="2.7.1.172" evidence="1"/>
<dbReference type="HOGENOM" id="CLU_036517_1_2_1"/>
<evidence type="ECO:0000256" key="2">
    <source>
        <dbReference type="ARBA" id="ARBA00048655"/>
    </source>
</evidence>
<dbReference type="InterPro" id="IPR011009">
    <property type="entry name" value="Kinase-like_dom_sf"/>
</dbReference>
<dbReference type="SUPFAM" id="SSF56112">
    <property type="entry name" value="Protein kinase-like (PK-like)"/>
    <property type="match status" value="1"/>
</dbReference>
<keyword evidence="5" id="KW-1185">Reference proteome</keyword>
<dbReference type="OMA" id="DMYYLID"/>
<dbReference type="InterPro" id="IPR016477">
    <property type="entry name" value="Fructo-/Ketosamine-3-kinase"/>
</dbReference>
<evidence type="ECO:0000256" key="3">
    <source>
        <dbReference type="SAM" id="MobiDB-lite"/>
    </source>
</evidence>
<dbReference type="Pfam" id="PF03881">
    <property type="entry name" value="Fructosamin_kin"/>
    <property type="match status" value="1"/>
</dbReference>
<dbReference type="Proteomes" id="UP000001881">
    <property type="component" value="Unassembled WGS sequence"/>
</dbReference>
<comment type="catalytic activity">
    <reaction evidence="2">
        <text>N(6)-D-ribulosyl-L-lysyl-[protein] + ATP = N(6)-(3-O-phospho-D-ribulosyl)-L-lysyl-[protein] + ADP + H(+)</text>
        <dbReference type="Rhea" id="RHEA:48432"/>
        <dbReference type="Rhea" id="RHEA-COMP:12103"/>
        <dbReference type="Rhea" id="RHEA-COMP:12104"/>
        <dbReference type="ChEBI" id="CHEBI:15378"/>
        <dbReference type="ChEBI" id="CHEBI:30616"/>
        <dbReference type="ChEBI" id="CHEBI:90418"/>
        <dbReference type="ChEBI" id="CHEBI:90420"/>
        <dbReference type="ChEBI" id="CHEBI:456216"/>
        <dbReference type="EC" id="2.7.1.172"/>
    </reaction>
    <physiologicalReaction direction="left-to-right" evidence="2">
        <dbReference type="Rhea" id="RHEA:48433"/>
    </physiologicalReaction>
</comment>
<reference evidence="4 5" key="1">
    <citation type="journal article" date="2010" name="PLoS Genet.">
        <title>De novo assembly of a 40 Mb eukaryotic genome from short sequence reads: Sordaria macrospora, a model organism for fungal morphogenesis.</title>
        <authorList>
            <person name="Nowrousian M."/>
            <person name="Stajich J."/>
            <person name="Chu M."/>
            <person name="Engh I."/>
            <person name="Espagne E."/>
            <person name="Halliday K."/>
            <person name="Kamerewerd J."/>
            <person name="Kempken F."/>
            <person name="Knab B."/>
            <person name="Kuo H.C."/>
            <person name="Osiewacz H.D."/>
            <person name="Poeggeler S."/>
            <person name="Read N."/>
            <person name="Seiler S."/>
            <person name="Smith K."/>
            <person name="Zickler D."/>
            <person name="Kueck U."/>
            <person name="Freitag M."/>
        </authorList>
    </citation>
    <scope>NUCLEOTIDE SEQUENCE [LARGE SCALE GENOMIC DNA]</scope>
    <source>
        <strain evidence="5">ATCC MYA-333 / DSM 997 / K(L3346) / K-hell</strain>
        <tissue evidence="4">Mycelium</tissue>
    </source>
</reference>
<evidence type="ECO:0000313" key="4">
    <source>
        <dbReference type="EMBL" id="CCC07974.1"/>
    </source>
</evidence>
<evidence type="ECO:0000313" key="5">
    <source>
        <dbReference type="Proteomes" id="UP000001881"/>
    </source>
</evidence>
<organism evidence="4 5">
    <name type="scientific">Sordaria macrospora (strain ATCC MYA-333 / DSM 997 / K(L3346) / K-hell)</name>
    <dbReference type="NCBI Taxonomy" id="771870"/>
    <lineage>
        <taxon>Eukaryota</taxon>
        <taxon>Fungi</taxon>
        <taxon>Dikarya</taxon>
        <taxon>Ascomycota</taxon>
        <taxon>Pezizomycotina</taxon>
        <taxon>Sordariomycetes</taxon>
        <taxon>Sordariomycetidae</taxon>
        <taxon>Sordariales</taxon>
        <taxon>Sordariaceae</taxon>
        <taxon>Sordaria</taxon>
    </lineage>
</organism>
<dbReference type="VEuPathDB" id="FungiDB:SMAC_01539"/>
<protein>
    <recommendedName>
        <fullName evidence="1">protein-ribulosamine 3-kinase</fullName>
        <ecNumber evidence="1">2.7.1.172</ecNumber>
    </recommendedName>
</protein>
<dbReference type="eggNOG" id="KOG3021">
    <property type="taxonomic scope" value="Eukaryota"/>
</dbReference>
<dbReference type="OrthoDB" id="5772781at2759"/>
<dbReference type="Gene3D" id="3.90.1200.10">
    <property type="match status" value="1"/>
</dbReference>
<dbReference type="AlphaFoldDB" id="F7VR41"/>
<sequence>MSLELPLLLEQSKVVSPPYIGDFRVDASVLDKFPSGTKVISAHHFGQSAWTVTARLVLSLPDGTKTRYFIKSAPGSHGRTMMEGEFNAMSELYKWAPDFVPKPHVWGKYDAKEPEAYFFLAEYIEMHEGMPDPDNLCSRLARLHRESVSPTGKFGFQVSTCQGRVPQLVQWESNWTTFFIKLLQNVISQDFDVNGYWEDMDTVGKRFVEQVVPRLLDALVEGGPIQSIPTRTICTTNTDTYNLYNKRSEPRKEWEDRNRLYSIYYNVIYSVNHTTSGTAVRQQAYSDMYYLIDKYASFEPNQGPPKIEKDQMAVLPSEKNHNLGAGSDGHSDSE</sequence>
<comment type="caution">
    <text evidence="4">The sequence shown here is derived from an EMBL/GenBank/DDBJ whole genome shotgun (WGS) entry which is preliminary data.</text>
</comment>
<dbReference type="PANTHER" id="PTHR12149">
    <property type="entry name" value="FRUCTOSAMINE 3 KINASE-RELATED PROTEIN"/>
    <property type="match status" value="1"/>
</dbReference>
<evidence type="ECO:0000256" key="1">
    <source>
        <dbReference type="ARBA" id="ARBA00011961"/>
    </source>
</evidence>